<keyword evidence="2" id="KW-0804">Transcription</keyword>
<keyword evidence="1" id="KW-0805">Transcription regulation</keyword>
<keyword evidence="5" id="KW-1185">Reference proteome</keyword>
<accession>A0ABW3MU41</accession>
<comment type="caution">
    <text evidence="4">The sequence shown here is derived from an EMBL/GenBank/DDBJ whole genome shotgun (WGS) entry which is preliminary data.</text>
</comment>
<evidence type="ECO:0000313" key="4">
    <source>
        <dbReference type="EMBL" id="MFD1054131.1"/>
    </source>
</evidence>
<evidence type="ECO:0000313" key="5">
    <source>
        <dbReference type="Proteomes" id="UP001597046"/>
    </source>
</evidence>
<sequence length="242" mass="26034">MEPTPGTDEALEELERYGDTRLREDLRRLVDEARRRVPELMGVSLGLLVDNLVLTYVASDLDVAVLDGMQYLEAGPCTRAALTADVIETTADSLFDEETWQTFALATAARGVRSSLSLPFLRNGVVTGGANFYGSGHRTFDGHVEHLAALFGAWPAGAVHNADLEFRTRIEATRGVSNLREARMVDQAIGVLIAEGVSDPNEAETRLREAAARAGVPIGVLARAVVEAYAGAGDTDETDPHD</sequence>
<dbReference type="PROSITE" id="PS50921">
    <property type="entry name" value="ANTAR"/>
    <property type="match status" value="1"/>
</dbReference>
<evidence type="ECO:0000256" key="1">
    <source>
        <dbReference type="ARBA" id="ARBA00023015"/>
    </source>
</evidence>
<dbReference type="Gene3D" id="3.30.450.40">
    <property type="match status" value="1"/>
</dbReference>
<protein>
    <submittedName>
        <fullName evidence="4">ANTAR domain-containing protein</fullName>
    </submittedName>
</protein>
<feature type="domain" description="ANTAR" evidence="3">
    <location>
        <begin position="165"/>
        <end position="226"/>
    </location>
</feature>
<dbReference type="SUPFAM" id="SSF55781">
    <property type="entry name" value="GAF domain-like"/>
    <property type="match status" value="1"/>
</dbReference>
<dbReference type="EMBL" id="JBHTKH010000003">
    <property type="protein sequence ID" value="MFD1054131.1"/>
    <property type="molecule type" value="Genomic_DNA"/>
</dbReference>
<proteinExistence type="predicted"/>
<reference evidence="5" key="1">
    <citation type="journal article" date="2019" name="Int. J. Syst. Evol. Microbiol.">
        <title>The Global Catalogue of Microorganisms (GCM) 10K type strain sequencing project: providing services to taxonomists for standard genome sequencing and annotation.</title>
        <authorList>
            <consortium name="The Broad Institute Genomics Platform"/>
            <consortium name="The Broad Institute Genome Sequencing Center for Infectious Disease"/>
            <person name="Wu L."/>
            <person name="Ma J."/>
        </authorList>
    </citation>
    <scope>NUCLEOTIDE SEQUENCE [LARGE SCALE GENOMIC DNA]</scope>
    <source>
        <strain evidence="5">CCUG 57508</strain>
    </source>
</reference>
<name>A0ABW3MU41_9MICO</name>
<gene>
    <name evidence="4" type="ORF">ACFQ2V_07430</name>
</gene>
<evidence type="ECO:0000259" key="3">
    <source>
        <dbReference type="PROSITE" id="PS50921"/>
    </source>
</evidence>
<dbReference type="Pfam" id="PF03861">
    <property type="entry name" value="ANTAR"/>
    <property type="match status" value="1"/>
</dbReference>
<dbReference type="InterPro" id="IPR005561">
    <property type="entry name" value="ANTAR"/>
</dbReference>
<dbReference type="Gene3D" id="1.10.10.10">
    <property type="entry name" value="Winged helix-like DNA-binding domain superfamily/Winged helix DNA-binding domain"/>
    <property type="match status" value="1"/>
</dbReference>
<dbReference type="Proteomes" id="UP001597046">
    <property type="component" value="Unassembled WGS sequence"/>
</dbReference>
<dbReference type="InterPro" id="IPR029016">
    <property type="entry name" value="GAF-like_dom_sf"/>
</dbReference>
<organism evidence="4 5">
    <name type="scientific">Terrabacter terrigena</name>
    <dbReference type="NCBI Taxonomy" id="574718"/>
    <lineage>
        <taxon>Bacteria</taxon>
        <taxon>Bacillati</taxon>
        <taxon>Actinomycetota</taxon>
        <taxon>Actinomycetes</taxon>
        <taxon>Micrococcales</taxon>
        <taxon>Intrasporangiaceae</taxon>
        <taxon>Terrabacter</taxon>
    </lineage>
</organism>
<dbReference type="InterPro" id="IPR036388">
    <property type="entry name" value="WH-like_DNA-bd_sf"/>
</dbReference>
<evidence type="ECO:0000256" key="2">
    <source>
        <dbReference type="ARBA" id="ARBA00023163"/>
    </source>
</evidence>
<dbReference type="RefSeq" id="WP_386052023.1">
    <property type="nucleotide sequence ID" value="NZ_JBHTKH010000003.1"/>
</dbReference>